<dbReference type="InterPro" id="IPR007848">
    <property type="entry name" value="Small_mtfrase_dom"/>
</dbReference>
<evidence type="ECO:0000313" key="9">
    <source>
        <dbReference type="Proteomes" id="UP001165367"/>
    </source>
</evidence>
<dbReference type="RefSeq" id="WP_237872843.1">
    <property type="nucleotide sequence ID" value="NZ_JAKLTR010000008.1"/>
</dbReference>
<comment type="similarity">
    <text evidence="6">Belongs to the methyltransferase superfamily. tRNA (adenine-N(6)-)-methyltransferase family.</text>
</comment>
<keyword evidence="1 6" id="KW-0963">Cytoplasm</keyword>
<proteinExistence type="inferred from homology"/>
<dbReference type="Proteomes" id="UP001165367">
    <property type="component" value="Unassembled WGS sequence"/>
</dbReference>
<protein>
    <recommendedName>
        <fullName evidence="6">tRNA1(Val) (adenine(37)-N6)-methyltransferase</fullName>
        <ecNumber evidence="6">2.1.1.223</ecNumber>
    </recommendedName>
    <alternativeName>
        <fullName evidence="6">tRNA m6A37 methyltransferase</fullName>
    </alternativeName>
</protein>
<keyword evidence="9" id="KW-1185">Reference proteome</keyword>
<dbReference type="InterPro" id="IPR050210">
    <property type="entry name" value="tRNA_Adenine-N(6)_MTase"/>
</dbReference>
<keyword evidence="4 6" id="KW-0949">S-adenosyl-L-methionine</keyword>
<evidence type="ECO:0000256" key="4">
    <source>
        <dbReference type="ARBA" id="ARBA00022691"/>
    </source>
</evidence>
<dbReference type="PANTHER" id="PTHR47739:SF1">
    <property type="entry name" value="TRNA1(VAL) (ADENINE(37)-N6)-METHYLTRANSFERASE"/>
    <property type="match status" value="1"/>
</dbReference>
<dbReference type="PANTHER" id="PTHR47739">
    <property type="entry name" value="TRNA1(VAL) (ADENINE(37)-N6)-METHYLTRANSFERASE"/>
    <property type="match status" value="1"/>
</dbReference>
<dbReference type="InterPro" id="IPR029063">
    <property type="entry name" value="SAM-dependent_MTases_sf"/>
</dbReference>
<dbReference type="PROSITE" id="PS00092">
    <property type="entry name" value="N6_MTASE"/>
    <property type="match status" value="1"/>
</dbReference>
<dbReference type="SUPFAM" id="SSF53335">
    <property type="entry name" value="S-adenosyl-L-methionine-dependent methyltransferases"/>
    <property type="match status" value="1"/>
</dbReference>
<dbReference type="InterPro" id="IPR020596">
    <property type="entry name" value="rRNA_Ade_Mease_Trfase_CS"/>
</dbReference>
<name>A0ABS9KSY3_9BACT</name>
<gene>
    <name evidence="8" type="ORF">LZZ85_14030</name>
</gene>
<evidence type="ECO:0000256" key="3">
    <source>
        <dbReference type="ARBA" id="ARBA00022679"/>
    </source>
</evidence>
<dbReference type="Gene3D" id="3.40.50.150">
    <property type="entry name" value="Vaccinia Virus protein VP39"/>
    <property type="match status" value="1"/>
</dbReference>
<comment type="function">
    <text evidence="6">Specifically methylates the adenine in position 37 of tRNA(1)(Val) (anticodon cmo5UAC).</text>
</comment>
<comment type="subcellular location">
    <subcellularLocation>
        <location evidence="6">Cytoplasm</location>
    </subcellularLocation>
</comment>
<dbReference type="InterPro" id="IPR022882">
    <property type="entry name" value="tRNA_adenine-N6_MeTrfase"/>
</dbReference>
<reference evidence="8" key="1">
    <citation type="submission" date="2022-01" db="EMBL/GenBank/DDBJ databases">
        <authorList>
            <person name="Jo J.-H."/>
            <person name="Im W.-T."/>
        </authorList>
    </citation>
    <scope>NUCLEOTIDE SEQUENCE</scope>
    <source>
        <strain evidence="8">NA20</strain>
    </source>
</reference>
<keyword evidence="2 6" id="KW-0489">Methyltransferase</keyword>
<dbReference type="EMBL" id="JAKLTR010000008">
    <property type="protein sequence ID" value="MCG2615414.1"/>
    <property type="molecule type" value="Genomic_DNA"/>
</dbReference>
<dbReference type="GO" id="GO:0008168">
    <property type="term" value="F:methyltransferase activity"/>
    <property type="evidence" value="ECO:0007669"/>
    <property type="project" value="UniProtKB-KW"/>
</dbReference>
<dbReference type="InterPro" id="IPR002052">
    <property type="entry name" value="DNA_methylase_N6_adenine_CS"/>
</dbReference>
<evidence type="ECO:0000256" key="2">
    <source>
        <dbReference type="ARBA" id="ARBA00022603"/>
    </source>
</evidence>
<evidence type="ECO:0000259" key="7">
    <source>
        <dbReference type="Pfam" id="PF05175"/>
    </source>
</evidence>
<dbReference type="CDD" id="cd02440">
    <property type="entry name" value="AdoMet_MTases"/>
    <property type="match status" value="1"/>
</dbReference>
<evidence type="ECO:0000256" key="6">
    <source>
        <dbReference type="HAMAP-Rule" id="MF_01872"/>
    </source>
</evidence>
<keyword evidence="5 6" id="KW-0819">tRNA processing</keyword>
<comment type="caution">
    <text evidence="8">The sequence shown here is derived from an EMBL/GenBank/DDBJ whole genome shotgun (WGS) entry which is preliminary data.</text>
</comment>
<evidence type="ECO:0000256" key="5">
    <source>
        <dbReference type="ARBA" id="ARBA00022694"/>
    </source>
</evidence>
<accession>A0ABS9KSY3</accession>
<evidence type="ECO:0000313" key="8">
    <source>
        <dbReference type="EMBL" id="MCG2615414.1"/>
    </source>
</evidence>
<evidence type="ECO:0000256" key="1">
    <source>
        <dbReference type="ARBA" id="ARBA00022490"/>
    </source>
</evidence>
<dbReference type="GO" id="GO:0032259">
    <property type="term" value="P:methylation"/>
    <property type="evidence" value="ECO:0007669"/>
    <property type="project" value="UniProtKB-KW"/>
</dbReference>
<dbReference type="PROSITE" id="PS01131">
    <property type="entry name" value="RRNA_A_DIMETH"/>
    <property type="match status" value="1"/>
</dbReference>
<dbReference type="EC" id="2.1.1.223" evidence="6"/>
<dbReference type="HAMAP" id="MF_01872">
    <property type="entry name" value="tRNA_methyltr_YfiC"/>
    <property type="match status" value="1"/>
</dbReference>
<organism evidence="8 9">
    <name type="scientific">Terrimonas ginsenosidimutans</name>
    <dbReference type="NCBI Taxonomy" id="2908004"/>
    <lineage>
        <taxon>Bacteria</taxon>
        <taxon>Pseudomonadati</taxon>
        <taxon>Bacteroidota</taxon>
        <taxon>Chitinophagia</taxon>
        <taxon>Chitinophagales</taxon>
        <taxon>Chitinophagaceae</taxon>
        <taxon>Terrimonas</taxon>
    </lineage>
</organism>
<dbReference type="Pfam" id="PF05175">
    <property type="entry name" value="MTS"/>
    <property type="match status" value="1"/>
</dbReference>
<keyword evidence="3 6" id="KW-0808">Transferase</keyword>
<comment type="catalytic activity">
    <reaction evidence="6">
        <text>adenosine(37) in tRNA1(Val) + S-adenosyl-L-methionine = N(6)-methyladenosine(37) in tRNA1(Val) + S-adenosyl-L-homocysteine + H(+)</text>
        <dbReference type="Rhea" id="RHEA:43160"/>
        <dbReference type="Rhea" id="RHEA-COMP:10369"/>
        <dbReference type="Rhea" id="RHEA-COMP:10370"/>
        <dbReference type="ChEBI" id="CHEBI:15378"/>
        <dbReference type="ChEBI" id="CHEBI:57856"/>
        <dbReference type="ChEBI" id="CHEBI:59789"/>
        <dbReference type="ChEBI" id="CHEBI:74411"/>
        <dbReference type="ChEBI" id="CHEBI:74449"/>
        <dbReference type="EC" id="2.1.1.223"/>
    </reaction>
</comment>
<feature type="domain" description="Methyltransferase small" evidence="7">
    <location>
        <begin position="43"/>
        <end position="133"/>
    </location>
</feature>
<sequence length="242" mass="27317">MANSYFRFKQFTVHQELAAMKVTTDSCLFGAWTAAQLDSQSPVTSILDIGTGTGLLSLMLAQKYSAHIDAIEIDGDAATQAEKNFAQSPWSDRLQMIHQDVHQFTPSHSYDVIISNPPFYENDLTGTDSKKNIAHHDSGLLLDDLIKIITNKLTPGNGSFFLLMPEKRLSETLSTIRQHQLQTYKICRVRQSVGHGFFRVLIYGGNQGNETSPFNEELSIRNSHNEYTDEFVALLKDYYLYL</sequence>